<dbReference type="Pfam" id="PF00892">
    <property type="entry name" value="EamA"/>
    <property type="match status" value="2"/>
</dbReference>
<feature type="domain" description="EamA" evidence="2">
    <location>
        <begin position="157"/>
        <end position="286"/>
    </location>
</feature>
<keyword evidence="4" id="KW-1185">Reference proteome</keyword>
<evidence type="ECO:0000259" key="2">
    <source>
        <dbReference type="Pfam" id="PF00892"/>
    </source>
</evidence>
<proteinExistence type="predicted"/>
<evidence type="ECO:0000313" key="3">
    <source>
        <dbReference type="EMBL" id="PJJ80397.1"/>
    </source>
</evidence>
<dbReference type="InterPro" id="IPR000620">
    <property type="entry name" value="EamA_dom"/>
</dbReference>
<feature type="transmembrane region" description="Helical" evidence="1">
    <location>
        <begin position="246"/>
        <end position="263"/>
    </location>
</feature>
<dbReference type="PANTHER" id="PTHR22911:SF137">
    <property type="entry name" value="SOLUTE CARRIER FAMILY 35 MEMBER G2-RELATED"/>
    <property type="match status" value="1"/>
</dbReference>
<gene>
    <name evidence="3" type="ORF">CLV57_3547</name>
</gene>
<dbReference type="RefSeq" id="WP_100342682.1">
    <property type="nucleotide sequence ID" value="NZ_PGFJ01000002.1"/>
</dbReference>
<feature type="transmembrane region" description="Helical" evidence="1">
    <location>
        <begin position="133"/>
        <end position="150"/>
    </location>
</feature>
<accession>A0A2H9VPX6</accession>
<name>A0A2H9VPX6_9SPHI</name>
<dbReference type="InterPro" id="IPR037185">
    <property type="entry name" value="EmrE-like"/>
</dbReference>
<feature type="domain" description="EamA" evidence="2">
    <location>
        <begin position="6"/>
        <end position="149"/>
    </location>
</feature>
<keyword evidence="1" id="KW-1133">Transmembrane helix</keyword>
<feature type="transmembrane region" description="Helical" evidence="1">
    <location>
        <begin position="183"/>
        <end position="201"/>
    </location>
</feature>
<feature type="transmembrane region" description="Helical" evidence="1">
    <location>
        <begin position="269"/>
        <end position="287"/>
    </location>
</feature>
<sequence length="301" mass="33879">MNNSKYYLAAIVAYATWGFFSLVLKPLAAYPSIDLLFYRVFSCALLMLLIVVLFKRKAVTDAINVYKILSPKRRRKVLMLNIGGSLLLSFNWFSFIYVMNHVSVKAASLAYLVCPVLTTVLAFFLLNEKLSRLQWGAVALSLLSCLLLSYANITDMFYSILVGLSYAGYLVSQRRNVGFDKFLTLTFHIVLSAIMLLPFYPAFGGPFPTEIKFYVYIETIAVFFTIMPLFLNLYALRALPSSTLGMLLNINPIIGFTLAALVYKEQISAMQIVAYSLILIAVVVFNVRMMWTGAKKKVTAK</sequence>
<feature type="transmembrane region" description="Helical" evidence="1">
    <location>
        <begin position="77"/>
        <end position="97"/>
    </location>
</feature>
<comment type="caution">
    <text evidence="3">The sequence shown here is derived from an EMBL/GenBank/DDBJ whole genome shotgun (WGS) entry which is preliminary data.</text>
</comment>
<evidence type="ECO:0000256" key="1">
    <source>
        <dbReference type="SAM" id="Phobius"/>
    </source>
</evidence>
<dbReference type="Gene3D" id="1.10.3730.20">
    <property type="match status" value="1"/>
</dbReference>
<dbReference type="Proteomes" id="UP000242687">
    <property type="component" value="Unassembled WGS sequence"/>
</dbReference>
<dbReference type="OrthoDB" id="369870at2"/>
<protein>
    <submittedName>
        <fullName evidence="3">Chloramphenicol-sensitive protein RarD</fullName>
    </submittedName>
</protein>
<organism evidence="3 4">
    <name type="scientific">Mucilaginibacter auburnensis</name>
    <dbReference type="NCBI Taxonomy" id="1457233"/>
    <lineage>
        <taxon>Bacteria</taxon>
        <taxon>Pseudomonadati</taxon>
        <taxon>Bacteroidota</taxon>
        <taxon>Sphingobacteriia</taxon>
        <taxon>Sphingobacteriales</taxon>
        <taxon>Sphingobacteriaceae</taxon>
        <taxon>Mucilaginibacter</taxon>
    </lineage>
</organism>
<reference evidence="3 4" key="1">
    <citation type="submission" date="2017-11" db="EMBL/GenBank/DDBJ databases">
        <title>Genomic Encyclopedia of Archaeal and Bacterial Type Strains, Phase II (KMG-II): From Individual Species to Whole Genera.</title>
        <authorList>
            <person name="Goeker M."/>
        </authorList>
    </citation>
    <scope>NUCLEOTIDE SEQUENCE [LARGE SCALE GENOMIC DNA]</scope>
    <source>
        <strain evidence="3 4">DSM 28175</strain>
    </source>
</reference>
<keyword evidence="1" id="KW-0472">Membrane</keyword>
<feature type="transmembrane region" description="Helical" evidence="1">
    <location>
        <begin position="156"/>
        <end position="171"/>
    </location>
</feature>
<dbReference type="EMBL" id="PGFJ01000002">
    <property type="protein sequence ID" value="PJJ80397.1"/>
    <property type="molecule type" value="Genomic_DNA"/>
</dbReference>
<feature type="transmembrane region" description="Helical" evidence="1">
    <location>
        <begin position="109"/>
        <end position="126"/>
    </location>
</feature>
<dbReference type="AlphaFoldDB" id="A0A2H9VPX6"/>
<dbReference type="PANTHER" id="PTHR22911">
    <property type="entry name" value="ACYL-MALONYL CONDENSING ENZYME-RELATED"/>
    <property type="match status" value="1"/>
</dbReference>
<dbReference type="SUPFAM" id="SSF103481">
    <property type="entry name" value="Multidrug resistance efflux transporter EmrE"/>
    <property type="match status" value="2"/>
</dbReference>
<evidence type="ECO:0000313" key="4">
    <source>
        <dbReference type="Proteomes" id="UP000242687"/>
    </source>
</evidence>
<feature type="transmembrane region" description="Helical" evidence="1">
    <location>
        <begin position="36"/>
        <end position="54"/>
    </location>
</feature>
<dbReference type="GO" id="GO:0016020">
    <property type="term" value="C:membrane"/>
    <property type="evidence" value="ECO:0007669"/>
    <property type="project" value="InterPro"/>
</dbReference>
<feature type="transmembrane region" description="Helical" evidence="1">
    <location>
        <begin position="213"/>
        <end position="234"/>
    </location>
</feature>
<feature type="transmembrane region" description="Helical" evidence="1">
    <location>
        <begin position="7"/>
        <end position="24"/>
    </location>
</feature>
<keyword evidence="1" id="KW-0812">Transmembrane</keyword>